<comment type="caution">
    <text evidence="2">The sequence shown here is derived from an EMBL/GenBank/DDBJ whole genome shotgun (WGS) entry which is preliminary data.</text>
</comment>
<dbReference type="EMBL" id="FXUF01000001">
    <property type="protein sequence ID" value="SMP40077.1"/>
    <property type="molecule type" value="Genomic_DNA"/>
</dbReference>
<dbReference type="RefSeq" id="WP_283407677.1">
    <property type="nucleotide sequence ID" value="NZ_FXUF01000001.1"/>
</dbReference>
<reference evidence="2" key="1">
    <citation type="submission" date="2017-05" db="EMBL/GenBank/DDBJ databases">
        <authorList>
            <person name="Varghese N."/>
            <person name="Submissions S."/>
        </authorList>
    </citation>
    <scope>NUCLEOTIDE SEQUENCE</scope>
    <source>
        <strain evidence="2">Su22</strain>
    </source>
</reference>
<dbReference type="Proteomes" id="UP001158066">
    <property type="component" value="Unassembled WGS sequence"/>
</dbReference>
<sequence length="188" mass="21272">MTIGYTSAHKKWLRLLLGILLLTVLFTNGCRSEKTGDDKAVIEINGEGILAPAKVSLEQMKGMEAGLVEADFFSLNSYGTREYTAFKGVWLWHLLQETVQLKTDATQVTIVAEDGYQVTYTLEEVQRKDYLDEQNPDSTYPMIIAWEQAGQAFDPDQGNPFQLVIGQREPGDVNKPYWVRHIITLEVK</sequence>
<name>A0AA45WTA1_9CLOT</name>
<evidence type="ECO:0000259" key="1">
    <source>
        <dbReference type="Pfam" id="PF00174"/>
    </source>
</evidence>
<evidence type="ECO:0000313" key="3">
    <source>
        <dbReference type="Proteomes" id="UP001158066"/>
    </source>
</evidence>
<dbReference type="SUPFAM" id="SSF56524">
    <property type="entry name" value="Oxidoreductase molybdopterin-binding domain"/>
    <property type="match status" value="1"/>
</dbReference>
<dbReference type="Gene3D" id="3.90.420.10">
    <property type="entry name" value="Oxidoreductase, molybdopterin-binding domain"/>
    <property type="match status" value="1"/>
</dbReference>
<gene>
    <name evidence="2" type="ORF">SAMN06296020_101326</name>
</gene>
<evidence type="ECO:0000313" key="2">
    <source>
        <dbReference type="EMBL" id="SMP40077.1"/>
    </source>
</evidence>
<dbReference type="AlphaFoldDB" id="A0AA45WTA1"/>
<keyword evidence="3" id="KW-1185">Reference proteome</keyword>
<dbReference type="InterPro" id="IPR000572">
    <property type="entry name" value="OxRdtase_Mopterin-bd_dom"/>
</dbReference>
<protein>
    <submittedName>
        <fullName evidence="2">Oxidoreductase molybdopterin binding domain-containing protein</fullName>
    </submittedName>
</protein>
<dbReference type="Pfam" id="PF00174">
    <property type="entry name" value="Oxidored_molyb"/>
    <property type="match status" value="1"/>
</dbReference>
<dbReference type="InterPro" id="IPR036374">
    <property type="entry name" value="OxRdtase_Mopterin-bd_sf"/>
</dbReference>
<organism evidence="2 3">
    <name type="scientific">Anoxynatronum buryatiense</name>
    <dbReference type="NCBI Taxonomy" id="489973"/>
    <lineage>
        <taxon>Bacteria</taxon>
        <taxon>Bacillati</taxon>
        <taxon>Bacillota</taxon>
        <taxon>Clostridia</taxon>
        <taxon>Eubacteriales</taxon>
        <taxon>Clostridiaceae</taxon>
        <taxon>Anoxynatronum</taxon>
    </lineage>
</organism>
<feature type="domain" description="Oxidoreductase molybdopterin-binding" evidence="1">
    <location>
        <begin position="84"/>
        <end position="168"/>
    </location>
</feature>
<proteinExistence type="predicted"/>
<accession>A0AA45WTA1</accession>